<dbReference type="Proteomes" id="UP000286701">
    <property type="component" value="Unassembled WGS sequence"/>
</dbReference>
<evidence type="ECO:0000313" key="2">
    <source>
        <dbReference type="EMBL" id="RWY49425.1"/>
    </source>
</evidence>
<proteinExistence type="predicted"/>
<gene>
    <name evidence="2" type="ORF">EPL05_18650</name>
</gene>
<evidence type="ECO:0000313" key="3">
    <source>
        <dbReference type="Proteomes" id="UP000286701"/>
    </source>
</evidence>
<feature type="transmembrane region" description="Helical" evidence="1">
    <location>
        <begin position="61"/>
        <end position="79"/>
    </location>
</feature>
<keyword evidence="1" id="KW-0472">Membrane</keyword>
<evidence type="ECO:0000256" key="1">
    <source>
        <dbReference type="SAM" id="Phobius"/>
    </source>
</evidence>
<comment type="caution">
    <text evidence="2">The sequence shown here is derived from an EMBL/GenBank/DDBJ whole genome shotgun (WGS) entry which is preliminary data.</text>
</comment>
<keyword evidence="1" id="KW-0812">Transmembrane</keyword>
<organism evidence="2 3">
    <name type="scientific">Mucilaginibacter gilvus</name>
    <dbReference type="NCBI Taxonomy" id="2305909"/>
    <lineage>
        <taxon>Bacteria</taxon>
        <taxon>Pseudomonadati</taxon>
        <taxon>Bacteroidota</taxon>
        <taxon>Sphingobacteriia</taxon>
        <taxon>Sphingobacteriales</taxon>
        <taxon>Sphingobacteriaceae</taxon>
        <taxon>Mucilaginibacter</taxon>
    </lineage>
</organism>
<accession>A0A444MKP7</accession>
<feature type="transmembrane region" description="Helical" evidence="1">
    <location>
        <begin position="36"/>
        <end position="55"/>
    </location>
</feature>
<reference evidence="2 3" key="1">
    <citation type="submission" date="2019-01" db="EMBL/GenBank/DDBJ databases">
        <title>Mucilaginibacter antarcticum sp. nov., isolated from antarctic soil.</title>
        <authorList>
            <person name="Yan Y.-Q."/>
            <person name="Du Z.-J."/>
        </authorList>
    </citation>
    <scope>NUCLEOTIDE SEQUENCE [LARGE SCALE GENOMIC DNA]</scope>
    <source>
        <strain evidence="2 3">F01003</strain>
    </source>
</reference>
<dbReference type="EMBL" id="SBIW01000008">
    <property type="protein sequence ID" value="RWY49425.1"/>
    <property type="molecule type" value="Genomic_DNA"/>
</dbReference>
<dbReference type="AlphaFoldDB" id="A0A444MKP7"/>
<sequence>MENNKSFTENDSTIFMINVRGTSFVKKWEKDSKQGMYLYGPAGTLISVTLFAMIVGFSFKLILILILPLSAVFTASYYVPLGPRKRLINNTVKKIEINGSRINITTCDYLFFKSKSIQSPIKNIIVTETTAHDFFKNEIVFQLKKDHCEDIFYIIIGFFEDSNRIVEYLERKSV</sequence>
<name>A0A444MKP7_9SPHI</name>
<keyword evidence="1" id="KW-1133">Transmembrane helix</keyword>
<dbReference type="RefSeq" id="WP_128535497.1">
    <property type="nucleotide sequence ID" value="NZ_SBIW01000008.1"/>
</dbReference>
<keyword evidence="3" id="KW-1185">Reference proteome</keyword>
<protein>
    <submittedName>
        <fullName evidence="2">Uncharacterized protein</fullName>
    </submittedName>
</protein>